<evidence type="ECO:0000256" key="5">
    <source>
        <dbReference type="SAM" id="Phobius"/>
    </source>
</evidence>
<dbReference type="Pfam" id="PF01694">
    <property type="entry name" value="Rhomboid"/>
    <property type="match status" value="1"/>
</dbReference>
<evidence type="ECO:0000313" key="7">
    <source>
        <dbReference type="EMBL" id="MFC6440785.1"/>
    </source>
</evidence>
<dbReference type="InterPro" id="IPR050925">
    <property type="entry name" value="Rhomboid_protease_S54"/>
</dbReference>
<dbReference type="Gene3D" id="1.20.1540.10">
    <property type="entry name" value="Rhomboid-like"/>
    <property type="match status" value="1"/>
</dbReference>
<accession>A0ABW1XNA4</accession>
<dbReference type="EMBL" id="JBHSUS010000001">
    <property type="protein sequence ID" value="MFC6440785.1"/>
    <property type="molecule type" value="Genomic_DNA"/>
</dbReference>
<organism evidence="7 8">
    <name type="scientific">Pseudobowmanella zhangzhouensis</name>
    <dbReference type="NCBI Taxonomy" id="1537679"/>
    <lineage>
        <taxon>Bacteria</taxon>
        <taxon>Pseudomonadati</taxon>
        <taxon>Pseudomonadota</taxon>
        <taxon>Gammaproteobacteria</taxon>
        <taxon>Alteromonadales</taxon>
        <taxon>Alteromonadaceae</taxon>
    </lineage>
</organism>
<comment type="subcellular location">
    <subcellularLocation>
        <location evidence="1">Membrane</location>
        <topology evidence="1">Multi-pass membrane protein</topology>
    </subcellularLocation>
</comment>
<dbReference type="NCBIfam" id="TIGR03902">
    <property type="entry name" value="rhom_GG_sort"/>
    <property type="match status" value="1"/>
</dbReference>
<name>A0ABW1XNA4_9ALTE</name>
<gene>
    <name evidence="7" type="primary">rrtA</name>
    <name evidence="7" type="ORF">ACFP85_11585</name>
</gene>
<sequence length="195" mass="21470">MSSFIEYPRHFIAPALLLLLCVVAALLPSNWQTAFIFQREFAGSEPWRLLSANFLHTNTMHLLLNGAGLAMLTLLFQRDFSPTRFLLLLLTSGLTCTLGIWAFSPHIDWYVGLSGALHGVFIGGAILDIRRRLLSGWLLLIGVVAKIGWEQLHGAEQFLAQLIEANVATDAHLYGAFGGLLVCLWQIKNPAEAGS</sequence>
<protein>
    <submittedName>
        <fullName evidence="7">Rhombosortase</fullName>
        <ecNumber evidence="7">3.4.21.-</ecNumber>
    </submittedName>
</protein>
<evidence type="ECO:0000313" key="8">
    <source>
        <dbReference type="Proteomes" id="UP001596364"/>
    </source>
</evidence>
<feature type="transmembrane region" description="Helical" evidence="5">
    <location>
        <begin position="58"/>
        <end position="76"/>
    </location>
</feature>
<dbReference type="InterPro" id="IPR022764">
    <property type="entry name" value="Peptidase_S54_rhomboid_dom"/>
</dbReference>
<evidence type="ECO:0000256" key="4">
    <source>
        <dbReference type="ARBA" id="ARBA00023136"/>
    </source>
</evidence>
<evidence type="ECO:0000256" key="3">
    <source>
        <dbReference type="ARBA" id="ARBA00022989"/>
    </source>
</evidence>
<keyword evidence="4 5" id="KW-0472">Membrane</keyword>
<dbReference type="Proteomes" id="UP001596364">
    <property type="component" value="Unassembled WGS sequence"/>
</dbReference>
<dbReference type="InterPro" id="IPR035952">
    <property type="entry name" value="Rhomboid-like_sf"/>
</dbReference>
<keyword evidence="3 5" id="KW-1133">Transmembrane helix</keyword>
<feature type="domain" description="Peptidase S54 rhomboid" evidence="6">
    <location>
        <begin position="45"/>
        <end position="183"/>
    </location>
</feature>
<evidence type="ECO:0000256" key="1">
    <source>
        <dbReference type="ARBA" id="ARBA00004141"/>
    </source>
</evidence>
<feature type="transmembrane region" description="Helical" evidence="5">
    <location>
        <begin position="85"/>
        <end position="103"/>
    </location>
</feature>
<dbReference type="PANTHER" id="PTHR43731:SF16">
    <property type="entry name" value="RHOMBOSORTASE"/>
    <property type="match status" value="1"/>
</dbReference>
<dbReference type="SUPFAM" id="SSF144091">
    <property type="entry name" value="Rhomboid-like"/>
    <property type="match status" value="1"/>
</dbReference>
<dbReference type="PANTHER" id="PTHR43731">
    <property type="entry name" value="RHOMBOID PROTEASE"/>
    <property type="match status" value="1"/>
</dbReference>
<comment type="caution">
    <text evidence="7">The sequence shown here is derived from an EMBL/GenBank/DDBJ whole genome shotgun (WGS) entry which is preliminary data.</text>
</comment>
<keyword evidence="2 5" id="KW-0812">Transmembrane</keyword>
<dbReference type="GO" id="GO:0016787">
    <property type="term" value="F:hydrolase activity"/>
    <property type="evidence" value="ECO:0007669"/>
    <property type="project" value="UniProtKB-KW"/>
</dbReference>
<dbReference type="RefSeq" id="WP_131259798.1">
    <property type="nucleotide sequence ID" value="NZ_JBHSUS010000001.1"/>
</dbReference>
<evidence type="ECO:0000256" key="2">
    <source>
        <dbReference type="ARBA" id="ARBA00022692"/>
    </source>
</evidence>
<dbReference type="EC" id="3.4.21.-" evidence="7"/>
<keyword evidence="8" id="KW-1185">Reference proteome</keyword>
<proteinExistence type="predicted"/>
<reference evidence="8" key="1">
    <citation type="journal article" date="2019" name="Int. J. Syst. Evol. Microbiol.">
        <title>The Global Catalogue of Microorganisms (GCM) 10K type strain sequencing project: providing services to taxonomists for standard genome sequencing and annotation.</title>
        <authorList>
            <consortium name="The Broad Institute Genomics Platform"/>
            <consortium name="The Broad Institute Genome Sequencing Center for Infectious Disease"/>
            <person name="Wu L."/>
            <person name="Ma J."/>
        </authorList>
    </citation>
    <scope>NUCLEOTIDE SEQUENCE [LARGE SCALE GENOMIC DNA]</scope>
    <source>
        <strain evidence="8">CGMCC 1.16031</strain>
    </source>
</reference>
<feature type="transmembrane region" description="Helical" evidence="5">
    <location>
        <begin position="109"/>
        <end position="129"/>
    </location>
</feature>
<dbReference type="InterPro" id="IPR023826">
    <property type="entry name" value="Rhom-like_SP_proteobac"/>
</dbReference>
<keyword evidence="7" id="KW-0378">Hydrolase</keyword>
<evidence type="ECO:0000259" key="6">
    <source>
        <dbReference type="Pfam" id="PF01694"/>
    </source>
</evidence>